<keyword evidence="2" id="KW-0812">Transmembrane</keyword>
<sequence>MYPQKRRPQQPPQPQHPPRPQDPLQDPLAAVLLYLSPLDHGLLYSESDLGRAIKECHLSYGSPADLGTWYTQSLSTAGTTKTAATIHERRAWALRIAADLAHRHPHDRSLPWVSGVTLSEALQSVDVQHTARGAHRHAFLVAAPLIALYLVISCLAEAAKGVMALSVAGPLNVGLLLGVVQLVAVAAWVQWYARYRRTSVAPLVESPGTPGEGLGHRP</sequence>
<evidence type="ECO:0000256" key="2">
    <source>
        <dbReference type="SAM" id="Phobius"/>
    </source>
</evidence>
<reference evidence="3 4" key="1">
    <citation type="submission" date="2019-03" db="EMBL/GenBank/DDBJ databases">
        <title>Comparative genomic analyses of the sweetpotato soil rot pathogen, Streptomyces ipomoeae.</title>
        <authorList>
            <person name="Ruschel Soares N."/>
            <person name="Badger J.H."/>
            <person name="Huguet-Tapia J.C."/>
            <person name="Clark C.A."/>
            <person name="Pettis G.S."/>
        </authorList>
    </citation>
    <scope>NUCLEOTIDE SEQUENCE [LARGE SCALE GENOMIC DNA]</scope>
    <source>
        <strain evidence="3 4">88-35</strain>
    </source>
</reference>
<evidence type="ECO:0000256" key="1">
    <source>
        <dbReference type="SAM" id="MobiDB-lite"/>
    </source>
</evidence>
<keyword evidence="2" id="KW-1133">Transmembrane helix</keyword>
<dbReference type="AlphaFoldDB" id="A0AAE8VZ03"/>
<accession>A0AAE8VZ03</accession>
<dbReference type="EMBL" id="SPAZ01000228">
    <property type="protein sequence ID" value="TQE27418.1"/>
    <property type="molecule type" value="Genomic_DNA"/>
</dbReference>
<feature type="region of interest" description="Disordered" evidence="1">
    <location>
        <begin position="1"/>
        <end position="25"/>
    </location>
</feature>
<name>A0AAE8VZ03_9ACTN</name>
<dbReference type="InterPro" id="IPR007436">
    <property type="entry name" value="DUF485"/>
</dbReference>
<evidence type="ECO:0000313" key="3">
    <source>
        <dbReference type="EMBL" id="TQE27418.1"/>
    </source>
</evidence>
<organism evidence="3 4">
    <name type="scientific">Streptomyces ipomoeae</name>
    <dbReference type="NCBI Taxonomy" id="103232"/>
    <lineage>
        <taxon>Bacteria</taxon>
        <taxon>Bacillati</taxon>
        <taxon>Actinomycetota</taxon>
        <taxon>Actinomycetes</taxon>
        <taxon>Kitasatosporales</taxon>
        <taxon>Streptomycetaceae</taxon>
        <taxon>Streptomyces</taxon>
    </lineage>
</organism>
<comment type="caution">
    <text evidence="3">The sequence shown here is derived from an EMBL/GenBank/DDBJ whole genome shotgun (WGS) entry which is preliminary data.</text>
</comment>
<gene>
    <name evidence="3" type="ORF">Sipo8835_27350</name>
</gene>
<protein>
    <submittedName>
        <fullName evidence="3">DUF485 domain-containing protein</fullName>
    </submittedName>
</protein>
<dbReference type="Pfam" id="PF04341">
    <property type="entry name" value="DUF485"/>
    <property type="match status" value="1"/>
</dbReference>
<dbReference type="Proteomes" id="UP000318720">
    <property type="component" value="Unassembled WGS sequence"/>
</dbReference>
<feature type="transmembrane region" description="Helical" evidence="2">
    <location>
        <begin position="138"/>
        <end position="159"/>
    </location>
</feature>
<keyword evidence="2" id="KW-0472">Membrane</keyword>
<proteinExistence type="predicted"/>
<feature type="compositionally biased region" description="Pro residues" evidence="1">
    <location>
        <begin position="9"/>
        <end position="21"/>
    </location>
</feature>
<feature type="transmembrane region" description="Helical" evidence="2">
    <location>
        <begin position="171"/>
        <end position="189"/>
    </location>
</feature>
<evidence type="ECO:0000313" key="4">
    <source>
        <dbReference type="Proteomes" id="UP000318720"/>
    </source>
</evidence>